<evidence type="ECO:0000313" key="3">
    <source>
        <dbReference type="Proteomes" id="UP000249842"/>
    </source>
</evidence>
<feature type="chain" id="PRO_5016459710" evidence="1">
    <location>
        <begin position="21"/>
        <end position="195"/>
    </location>
</feature>
<keyword evidence="3" id="KW-1185">Reference proteome</keyword>
<keyword evidence="1" id="KW-0732">Signal</keyword>
<comment type="caution">
    <text evidence="2">The sequence shown here is derived from an EMBL/GenBank/DDBJ whole genome shotgun (WGS) entry which is preliminary data.</text>
</comment>
<dbReference type="OrthoDB" id="8112769at2"/>
<feature type="signal peptide" evidence="1">
    <location>
        <begin position="1"/>
        <end position="20"/>
    </location>
</feature>
<dbReference type="Proteomes" id="UP000249842">
    <property type="component" value="Unassembled WGS sequence"/>
</dbReference>
<dbReference type="Pfam" id="PF09411">
    <property type="entry name" value="PagL"/>
    <property type="match status" value="1"/>
</dbReference>
<dbReference type="GO" id="GO:0016787">
    <property type="term" value="F:hydrolase activity"/>
    <property type="evidence" value="ECO:0007669"/>
    <property type="project" value="UniProtKB-KW"/>
</dbReference>
<accession>A0A328AZE4</accession>
<name>A0A328AZE4_9CAUL</name>
<evidence type="ECO:0000313" key="2">
    <source>
        <dbReference type="EMBL" id="RAK58974.1"/>
    </source>
</evidence>
<dbReference type="Gene3D" id="2.40.160.20">
    <property type="match status" value="1"/>
</dbReference>
<dbReference type="RefSeq" id="WP_111456267.1">
    <property type="nucleotide sequence ID" value="NZ_QFYP01000001.1"/>
</dbReference>
<protein>
    <submittedName>
        <fullName evidence="2">Acyloxyacyl hydrolase</fullName>
    </submittedName>
</protein>
<sequence>MKIAVALSAAALALPAPALAGEAFLGAYAHAVDLHVAIDYSDETGAQIVGGYRTDPVAALHLIGRPRLYVLGAANTAGGIDYAAAGLSWRFDLGRRFYVEPGIGGAIHSGDVNFPSPFDPGLSAAEQARRLNHVRNDLDLGSRVLFEPELSLGWRATERLAFEASWIHLSHAQLAGRQNPGLDDVGVRAVYRFGP</sequence>
<organism evidence="2 3">
    <name type="scientific">Phenylobacterium hankyongense</name>
    <dbReference type="NCBI Taxonomy" id="1813876"/>
    <lineage>
        <taxon>Bacteria</taxon>
        <taxon>Pseudomonadati</taxon>
        <taxon>Pseudomonadota</taxon>
        <taxon>Alphaproteobacteria</taxon>
        <taxon>Caulobacterales</taxon>
        <taxon>Caulobacteraceae</taxon>
        <taxon>Phenylobacterium</taxon>
    </lineage>
</organism>
<dbReference type="EMBL" id="QFYP01000001">
    <property type="protein sequence ID" value="RAK58974.1"/>
    <property type="molecule type" value="Genomic_DNA"/>
</dbReference>
<dbReference type="InterPro" id="IPR018550">
    <property type="entry name" value="Lipid-A_deacylase-rel"/>
</dbReference>
<gene>
    <name evidence="2" type="ORF">DJ021_03725</name>
</gene>
<reference evidence="3" key="1">
    <citation type="submission" date="2018-05" db="EMBL/GenBank/DDBJ databases">
        <authorList>
            <person name="Li X."/>
        </authorList>
    </citation>
    <scope>NUCLEOTIDE SEQUENCE [LARGE SCALE GENOMIC DNA]</scope>
    <source>
        <strain evidence="3">HKS-05</strain>
    </source>
</reference>
<keyword evidence="2" id="KW-0378">Hydrolase</keyword>
<evidence type="ECO:0000256" key="1">
    <source>
        <dbReference type="SAM" id="SignalP"/>
    </source>
</evidence>
<proteinExistence type="predicted"/>
<dbReference type="AlphaFoldDB" id="A0A328AZE4"/>